<evidence type="ECO:0000313" key="2">
    <source>
        <dbReference type="EMBL" id="EAS50851.1"/>
    </source>
</evidence>
<dbReference type="EMBL" id="AAPJ01000002">
    <property type="protein sequence ID" value="EAS50851.1"/>
    <property type="molecule type" value="Genomic_DNA"/>
</dbReference>
<proteinExistence type="predicted"/>
<dbReference type="Proteomes" id="UP000000321">
    <property type="component" value="Unassembled WGS sequence"/>
</dbReference>
<name>Q1YJM2_AURMS</name>
<reference evidence="2 3" key="1">
    <citation type="journal article" date="2008" name="Appl. Environ. Microbiol.">
        <title>Genomic insights into Mn(II) oxidation by the marine alphaproteobacterium Aurantimonas sp. strain SI85-9A1.</title>
        <authorList>
            <person name="Dick G.J."/>
            <person name="Podell S."/>
            <person name="Johnson H.A."/>
            <person name="Rivera-Espinoza Y."/>
            <person name="Bernier-Latmani R."/>
            <person name="McCarthy J.K."/>
            <person name="Torpey J.W."/>
            <person name="Clement B.G."/>
            <person name="Gaasterland T."/>
            <person name="Tebo B.M."/>
        </authorList>
    </citation>
    <scope>NUCLEOTIDE SEQUENCE [LARGE SCALE GENOMIC DNA]</scope>
    <source>
        <strain evidence="2 3">SI85-9A1</strain>
    </source>
</reference>
<sequence>MGAQAFIAALTAAGAEMPAGLTTHRGTRDARRFAVYRNNVHVGLVGALEKAFPVVRQLVGDAFFQIMARAYVAAEKPASPVMLEYGDGFADFVAGFAPAEGLPYLADVARLEVALTQAYHAAESDALDRAGLAGLDPSRLDATTLALHPAVRLVRSAYPVGTIWSHHQQQPVRPVERWDGEAVLVTRPDAELHSTILPPCDVPFVAALWAGASPAEAAWVAVDADRRFAFGEALIALIDLGAVTGFRDRETQDA</sequence>
<dbReference type="InterPro" id="IPR044922">
    <property type="entry name" value="DUF2063_N_sf"/>
</dbReference>
<dbReference type="Pfam" id="PF09836">
    <property type="entry name" value="DUF2063"/>
    <property type="match status" value="1"/>
</dbReference>
<dbReference type="AlphaFoldDB" id="Q1YJM2"/>
<organism evidence="2 3">
    <name type="scientific">Aurantimonas manganoxydans (strain ATCC BAA-1229 / DSM 21871 / SI85-9A1)</name>
    <dbReference type="NCBI Taxonomy" id="287752"/>
    <lineage>
        <taxon>Bacteria</taxon>
        <taxon>Pseudomonadati</taxon>
        <taxon>Pseudomonadota</taxon>
        <taxon>Alphaproteobacteria</taxon>
        <taxon>Hyphomicrobiales</taxon>
        <taxon>Aurantimonadaceae</taxon>
        <taxon>Aurantimonas</taxon>
    </lineage>
</organism>
<evidence type="ECO:0000313" key="3">
    <source>
        <dbReference type="Proteomes" id="UP000000321"/>
    </source>
</evidence>
<comment type="caution">
    <text evidence="2">The sequence shown here is derived from an EMBL/GenBank/DDBJ whole genome shotgun (WGS) entry which is preliminary data.</text>
</comment>
<dbReference type="BioCyc" id="AURANTIMONAS:SI859A1_00977-MONOMER"/>
<dbReference type="HOGENOM" id="CLU_086594_0_1_5"/>
<protein>
    <recommendedName>
        <fullName evidence="1">Putative DNA-binding domain-containing protein</fullName>
    </recommendedName>
</protein>
<evidence type="ECO:0000259" key="1">
    <source>
        <dbReference type="Pfam" id="PF09836"/>
    </source>
</evidence>
<feature type="domain" description="Putative DNA-binding" evidence="1">
    <location>
        <begin position="4"/>
        <end position="93"/>
    </location>
</feature>
<accession>Q1YJM2</accession>
<dbReference type="InterPro" id="IPR018640">
    <property type="entry name" value="DUF2063"/>
</dbReference>
<dbReference type="Gene3D" id="1.10.150.690">
    <property type="entry name" value="DUF2063"/>
    <property type="match status" value="1"/>
</dbReference>
<gene>
    <name evidence="2" type="ORF">SI859A1_00977</name>
</gene>
<keyword evidence="3" id="KW-1185">Reference proteome</keyword>